<dbReference type="EMBL" id="FQUO01000015">
    <property type="protein sequence ID" value="SHF97312.1"/>
    <property type="molecule type" value="Genomic_DNA"/>
</dbReference>
<protein>
    <submittedName>
        <fullName evidence="1">Uncharacterized protein</fullName>
    </submittedName>
</protein>
<dbReference type="STRING" id="1302690.BUE76_10570"/>
<evidence type="ECO:0000313" key="2">
    <source>
        <dbReference type="Proteomes" id="UP000184368"/>
    </source>
</evidence>
<keyword evidence="2" id="KW-1185">Reference proteome</keyword>
<organism evidence="1 2">
    <name type="scientific">Cnuella takakiae</name>
    <dbReference type="NCBI Taxonomy" id="1302690"/>
    <lineage>
        <taxon>Bacteria</taxon>
        <taxon>Pseudomonadati</taxon>
        <taxon>Bacteroidota</taxon>
        <taxon>Chitinophagia</taxon>
        <taxon>Chitinophagales</taxon>
        <taxon>Chitinophagaceae</taxon>
        <taxon>Cnuella</taxon>
    </lineage>
</organism>
<proteinExistence type="predicted"/>
<dbReference type="Proteomes" id="UP000184368">
    <property type="component" value="Unassembled WGS sequence"/>
</dbReference>
<dbReference type="AlphaFoldDB" id="A0A1M5G1J7"/>
<gene>
    <name evidence="1" type="ORF">SAMN05444008_11552</name>
</gene>
<evidence type="ECO:0000313" key="1">
    <source>
        <dbReference type="EMBL" id="SHF97312.1"/>
    </source>
</evidence>
<name>A0A1M5G1J7_9BACT</name>
<reference evidence="1 2" key="1">
    <citation type="submission" date="2016-11" db="EMBL/GenBank/DDBJ databases">
        <authorList>
            <person name="Jaros S."/>
            <person name="Januszkiewicz K."/>
            <person name="Wedrychowicz H."/>
        </authorList>
    </citation>
    <scope>NUCLEOTIDE SEQUENCE [LARGE SCALE GENOMIC DNA]</scope>
    <source>
        <strain evidence="1 2">DSM 26897</strain>
    </source>
</reference>
<accession>A0A1M5G1J7</accession>
<sequence length="75" mass="9033">MMAIQINDEVFLNTNVFDDATRWRNHHIYKRILEESRLGIVQGWVKQHNQWWVKFPGVTIRVEERNLIKVEAEAD</sequence>
<dbReference type="RefSeq" id="WP_073045953.1">
    <property type="nucleotide sequence ID" value="NZ_FQUO01000015.1"/>
</dbReference>